<dbReference type="PROSITE" id="PS51257">
    <property type="entry name" value="PROKAR_LIPOPROTEIN"/>
    <property type="match status" value="1"/>
</dbReference>
<dbReference type="InterPro" id="IPR007298">
    <property type="entry name" value="Cu-R_lipoprotein_NlpE"/>
</dbReference>
<accession>A0A9E2W6A3</accession>
<sequence>MKKLLFAFSILAFAACNSNTVSEKTTAEVKDSIAKDNVTAKDGSAEETTKAATTDTIHNAANSLDIAGTYSGKLPCADCEGIEESLELKADKTFVMTDEYQGKKKPVTNTTKGKWEVSGNMLTLQPGMKYKVEENKLRQLDMSGKEITGPLADMYVLTKK</sequence>
<gene>
    <name evidence="1" type="ORF">KTO63_22000</name>
</gene>
<organism evidence="1 2">
    <name type="scientific">Pinibacter aurantiacus</name>
    <dbReference type="NCBI Taxonomy" id="2851599"/>
    <lineage>
        <taxon>Bacteria</taxon>
        <taxon>Pseudomonadati</taxon>
        <taxon>Bacteroidota</taxon>
        <taxon>Chitinophagia</taxon>
        <taxon>Chitinophagales</taxon>
        <taxon>Chitinophagaceae</taxon>
        <taxon>Pinibacter</taxon>
    </lineage>
</organism>
<evidence type="ECO:0000313" key="2">
    <source>
        <dbReference type="Proteomes" id="UP000812270"/>
    </source>
</evidence>
<dbReference type="RefSeq" id="WP_217794116.1">
    <property type="nucleotide sequence ID" value="NZ_JAHSPG010000016.1"/>
</dbReference>
<dbReference type="Pfam" id="PF04170">
    <property type="entry name" value="NlpE"/>
    <property type="match status" value="1"/>
</dbReference>
<dbReference type="Proteomes" id="UP000812270">
    <property type="component" value="Unassembled WGS sequence"/>
</dbReference>
<protein>
    <submittedName>
        <fullName evidence="1">Copper resistance protein NlpE</fullName>
    </submittedName>
</protein>
<reference evidence="1" key="1">
    <citation type="submission" date="2021-06" db="EMBL/GenBank/DDBJ databases">
        <authorList>
            <person name="Huq M.A."/>
        </authorList>
    </citation>
    <scope>NUCLEOTIDE SEQUENCE</scope>
    <source>
        <strain evidence="1">MAH-26</strain>
    </source>
</reference>
<name>A0A9E2W6A3_9BACT</name>
<keyword evidence="2" id="KW-1185">Reference proteome</keyword>
<proteinExistence type="predicted"/>
<comment type="caution">
    <text evidence="1">The sequence shown here is derived from an EMBL/GenBank/DDBJ whole genome shotgun (WGS) entry which is preliminary data.</text>
</comment>
<evidence type="ECO:0000313" key="1">
    <source>
        <dbReference type="EMBL" id="MBV4359854.1"/>
    </source>
</evidence>
<dbReference type="AlphaFoldDB" id="A0A9E2W6A3"/>
<dbReference type="EMBL" id="JAHSPG010000016">
    <property type="protein sequence ID" value="MBV4359854.1"/>
    <property type="molecule type" value="Genomic_DNA"/>
</dbReference>